<keyword evidence="2" id="KW-0378">Hydrolase</keyword>
<dbReference type="InterPro" id="IPR029058">
    <property type="entry name" value="AB_hydrolase_fold"/>
</dbReference>
<reference evidence="2" key="1">
    <citation type="submission" date="2019-02" db="EMBL/GenBank/DDBJ databases">
        <authorList>
            <person name="Li S.-H."/>
        </authorList>
    </citation>
    <scope>NUCLEOTIDE SEQUENCE</scope>
    <source>
        <strain evidence="2">IMCC8485</strain>
    </source>
</reference>
<evidence type="ECO:0000313" key="2">
    <source>
        <dbReference type="EMBL" id="MCX2975485.1"/>
    </source>
</evidence>
<dbReference type="PANTHER" id="PTHR43798:SF33">
    <property type="entry name" value="HYDROLASE, PUTATIVE (AFU_ORTHOLOGUE AFUA_2G14860)-RELATED"/>
    <property type="match status" value="1"/>
</dbReference>
<feature type="domain" description="AB hydrolase-1" evidence="1">
    <location>
        <begin position="35"/>
        <end position="273"/>
    </location>
</feature>
<dbReference type="SUPFAM" id="SSF53474">
    <property type="entry name" value="alpha/beta-Hydrolases"/>
    <property type="match status" value="1"/>
</dbReference>
<dbReference type="InterPro" id="IPR050266">
    <property type="entry name" value="AB_hydrolase_sf"/>
</dbReference>
<dbReference type="GO" id="GO:0016787">
    <property type="term" value="F:hydrolase activity"/>
    <property type="evidence" value="ECO:0007669"/>
    <property type="project" value="UniProtKB-KW"/>
</dbReference>
<comment type="caution">
    <text evidence="2">The sequence shown here is derived from an EMBL/GenBank/DDBJ whole genome shotgun (WGS) entry which is preliminary data.</text>
</comment>
<accession>A0ABT3T0T6</accession>
<organism evidence="2 3">
    <name type="scientific">Candidatus Seongchinamella marina</name>
    <dbReference type="NCBI Taxonomy" id="2518990"/>
    <lineage>
        <taxon>Bacteria</taxon>
        <taxon>Pseudomonadati</taxon>
        <taxon>Pseudomonadota</taxon>
        <taxon>Gammaproteobacteria</taxon>
        <taxon>Cellvibrionales</taxon>
        <taxon>Halieaceae</taxon>
        <taxon>Seongchinamella</taxon>
    </lineage>
</organism>
<name>A0ABT3T0T6_9GAMM</name>
<proteinExistence type="predicted"/>
<dbReference type="EMBL" id="SHNP01000008">
    <property type="protein sequence ID" value="MCX2975485.1"/>
    <property type="molecule type" value="Genomic_DNA"/>
</dbReference>
<evidence type="ECO:0000313" key="3">
    <source>
        <dbReference type="Proteomes" id="UP001143307"/>
    </source>
</evidence>
<dbReference type="Pfam" id="PF00561">
    <property type="entry name" value="Abhydrolase_1"/>
    <property type="match status" value="1"/>
</dbReference>
<sequence>MSLWLDFMGAEIRYVKTASYGKTRIAEAGTCNKETLILLHGVGGHCEAYAKNVVALSDEFHVVAYDYVGQGMSDKPLLDYTPMVLVDHLRELMDALGVKQAHLSGESMGGWVSGLFTIEYPDRVLKLNLNTAAGLPIITDKGREELQDLIDLTSKATTMGPPTFESVKNRMKWLFHPNNHDSMITDELVNTRLTCYRQPGSKEVASKVLAMIGMHDDYLIPMERIKKETLFLWTHDNPCHDVPCAENSAAKIPGSMLYIMKNDAAHWPQYESPEEFNKVLRSFLRTGKV</sequence>
<gene>
    <name evidence="2" type="ORF">EYC87_18040</name>
</gene>
<keyword evidence="3" id="KW-1185">Reference proteome</keyword>
<dbReference type="PRINTS" id="PR00111">
    <property type="entry name" value="ABHYDROLASE"/>
</dbReference>
<evidence type="ECO:0000259" key="1">
    <source>
        <dbReference type="Pfam" id="PF00561"/>
    </source>
</evidence>
<dbReference type="PANTHER" id="PTHR43798">
    <property type="entry name" value="MONOACYLGLYCEROL LIPASE"/>
    <property type="match status" value="1"/>
</dbReference>
<protein>
    <submittedName>
        <fullName evidence="2">Alpha/beta hydrolase</fullName>
    </submittedName>
</protein>
<dbReference type="InterPro" id="IPR000073">
    <property type="entry name" value="AB_hydrolase_1"/>
</dbReference>
<dbReference type="Proteomes" id="UP001143307">
    <property type="component" value="Unassembled WGS sequence"/>
</dbReference>
<dbReference type="RefSeq" id="WP_279254124.1">
    <property type="nucleotide sequence ID" value="NZ_SHNP01000008.1"/>
</dbReference>
<dbReference type="Gene3D" id="3.40.50.1820">
    <property type="entry name" value="alpha/beta hydrolase"/>
    <property type="match status" value="1"/>
</dbReference>